<accession>A0A4P2QXW3</accession>
<gene>
    <name evidence="2" type="ORF">SOCE836_075700</name>
</gene>
<dbReference type="AlphaFoldDB" id="A0A4P2QXW3"/>
<name>A0A4P2QXW3_SORCE</name>
<proteinExistence type="predicted"/>
<protein>
    <submittedName>
        <fullName evidence="2">Uncharacterized protein</fullName>
    </submittedName>
</protein>
<dbReference type="EMBL" id="CP012672">
    <property type="protein sequence ID" value="AUX35379.1"/>
    <property type="molecule type" value="Genomic_DNA"/>
</dbReference>
<reference evidence="2 3" key="1">
    <citation type="submission" date="2015-09" db="EMBL/GenBank/DDBJ databases">
        <title>Sorangium comparison.</title>
        <authorList>
            <person name="Zaburannyi N."/>
            <person name="Bunk B."/>
            <person name="Overmann J."/>
            <person name="Mueller R."/>
        </authorList>
    </citation>
    <scope>NUCLEOTIDE SEQUENCE [LARGE SCALE GENOMIC DNA]</scope>
    <source>
        <strain evidence="2 3">So ce836</strain>
    </source>
</reference>
<feature type="compositionally biased region" description="Low complexity" evidence="1">
    <location>
        <begin position="1"/>
        <end position="14"/>
    </location>
</feature>
<organism evidence="2 3">
    <name type="scientific">Sorangium cellulosum</name>
    <name type="common">Polyangium cellulosum</name>
    <dbReference type="NCBI Taxonomy" id="56"/>
    <lineage>
        <taxon>Bacteria</taxon>
        <taxon>Pseudomonadati</taxon>
        <taxon>Myxococcota</taxon>
        <taxon>Polyangia</taxon>
        <taxon>Polyangiales</taxon>
        <taxon>Polyangiaceae</taxon>
        <taxon>Sorangium</taxon>
    </lineage>
</organism>
<dbReference type="Proteomes" id="UP000295497">
    <property type="component" value="Chromosome"/>
</dbReference>
<evidence type="ECO:0000256" key="1">
    <source>
        <dbReference type="SAM" id="MobiDB-lite"/>
    </source>
</evidence>
<sequence>MSLGAAVRAAARAGAGAGGAPARRRRSDAGGRRAAQAPLGPFSSHHLAMRTCISSTETSSMTADSFHWYPNGSSILPSRRP</sequence>
<feature type="region of interest" description="Disordered" evidence="1">
    <location>
        <begin position="1"/>
        <end position="42"/>
    </location>
</feature>
<evidence type="ECO:0000313" key="3">
    <source>
        <dbReference type="Proteomes" id="UP000295497"/>
    </source>
</evidence>
<evidence type="ECO:0000313" key="2">
    <source>
        <dbReference type="EMBL" id="AUX35379.1"/>
    </source>
</evidence>